<dbReference type="WBParaSite" id="TTAC_0000605901-mRNA-1">
    <property type="protein sequence ID" value="TTAC_0000605901-mRNA-1"/>
    <property type="gene ID" value="TTAC_0000605901"/>
</dbReference>
<reference evidence="3" key="1">
    <citation type="submission" date="2017-02" db="UniProtKB">
        <authorList>
            <consortium name="WormBaseParasite"/>
        </authorList>
    </citation>
    <scope>IDENTIFICATION</scope>
</reference>
<organism evidence="3">
    <name type="scientific">Hydatigena taeniaeformis</name>
    <name type="common">Feline tapeworm</name>
    <name type="synonym">Taenia taeniaeformis</name>
    <dbReference type="NCBI Taxonomy" id="6205"/>
    <lineage>
        <taxon>Eukaryota</taxon>
        <taxon>Metazoa</taxon>
        <taxon>Spiralia</taxon>
        <taxon>Lophotrochozoa</taxon>
        <taxon>Platyhelminthes</taxon>
        <taxon>Cestoda</taxon>
        <taxon>Eucestoda</taxon>
        <taxon>Cyclophyllidea</taxon>
        <taxon>Taeniidae</taxon>
        <taxon>Hydatigera</taxon>
    </lineage>
</organism>
<keyword evidence="2" id="KW-1185">Reference proteome</keyword>
<reference evidence="1 2" key="2">
    <citation type="submission" date="2018-11" db="EMBL/GenBank/DDBJ databases">
        <authorList>
            <consortium name="Pathogen Informatics"/>
        </authorList>
    </citation>
    <scope>NUCLEOTIDE SEQUENCE [LARGE SCALE GENOMIC DNA]</scope>
</reference>
<dbReference type="AlphaFoldDB" id="A0A0R3WZ69"/>
<protein>
    <submittedName>
        <fullName evidence="3">NR LBD domain-containing protein</fullName>
    </submittedName>
</protein>
<accession>A0A0R3WZ69</accession>
<proteinExistence type="predicted"/>
<name>A0A0R3WZ69_HYDTA</name>
<sequence>MDQLREVERLQQLIVRLAWVRFNSAQHHLLSSCATGVKTLKGASILCERGDRPQSCAPISTVDYVEPHFTSNTLDPALAVRTLSD</sequence>
<dbReference type="PROSITE" id="PS51257">
    <property type="entry name" value="PROKAR_LIPOPROTEIN"/>
    <property type="match status" value="1"/>
</dbReference>
<evidence type="ECO:0000313" key="2">
    <source>
        <dbReference type="Proteomes" id="UP000274429"/>
    </source>
</evidence>
<evidence type="ECO:0000313" key="1">
    <source>
        <dbReference type="EMBL" id="VDM28300.1"/>
    </source>
</evidence>
<dbReference type="EMBL" id="UYWX01010457">
    <property type="protein sequence ID" value="VDM28300.1"/>
    <property type="molecule type" value="Genomic_DNA"/>
</dbReference>
<evidence type="ECO:0000313" key="3">
    <source>
        <dbReference type="WBParaSite" id="TTAC_0000605901-mRNA-1"/>
    </source>
</evidence>
<gene>
    <name evidence="1" type="ORF">TTAC_LOCUS6045</name>
</gene>
<dbReference type="Proteomes" id="UP000274429">
    <property type="component" value="Unassembled WGS sequence"/>
</dbReference>